<dbReference type="InterPro" id="IPR051291">
    <property type="entry name" value="CIMAP"/>
</dbReference>
<feature type="region of interest" description="Disordered" evidence="1">
    <location>
        <begin position="359"/>
        <end position="387"/>
    </location>
</feature>
<proteinExistence type="predicted"/>
<sequence length="526" mass="57782">MAFVSRAERKIQPSDTLSVGPGAYLSHTEYQSNLSYAPFSSTSERDISKMFCKDYTPGPGAYNRAEMKALQPGELDHWGQPKFTSPFASSIERFQNSNDKLSPGPGSYQISDSWQKQKQSDKTVSAVNWTRIPSAPSIPAMHQSYGYEQTTNGGLIMQSALETVHAGTKKDCVGPGHYKIHEPKKNNGPKWHKSKSQRTVYPPSTTGPTIGPGTYVKTRVKVEPIYKLHESAPFATKTGRSGVPESNSPGPGYYSVEKFSAFNKKKIPSSLQNFGSSSSRFFNGPPKPDQAGPGYYNNLNNSFGRKVSDQAAPFCSSDMRFQYKLNSNPGPGYYENENLSEALSKRNLKTQGVFGSTQKRFFGKDGAGTPGPGHYKPEGNKKKSQGWKPNAVFTSKVQRGHIGNNSNNPPPGAYEVNTGFKKQKTNSVSINPITGKMMYSGSESNIAFRSNTERFFSEIKGKGVDTPGPGTYDYSDGSKTGRVILSTESRFKNKEGPAIPGPGTYFESSEDRWNKKSYNVLFSEII</sequence>
<dbReference type="PANTHER" id="PTHR21580:SF60">
    <property type="entry name" value="SPERM-TAIL PG-RICH REPEAT-CONTAINING PROTEIN 2"/>
    <property type="match status" value="1"/>
</dbReference>
<gene>
    <name evidence="3" type="ORF">SteCoe_15952</name>
    <name evidence="2" type="ORF">SteCoe_19405</name>
</gene>
<keyword evidence="4" id="KW-1185">Reference proteome</keyword>
<protein>
    <recommendedName>
        <fullName evidence="5">Sperm-tail PG-rich repeat-containing protein 2</fullName>
    </recommendedName>
</protein>
<feature type="compositionally biased region" description="Low complexity" evidence="1">
    <location>
        <begin position="202"/>
        <end position="212"/>
    </location>
</feature>
<dbReference type="AlphaFoldDB" id="A0A1R2BU69"/>
<organism evidence="2 4">
    <name type="scientific">Stentor coeruleus</name>
    <dbReference type="NCBI Taxonomy" id="5963"/>
    <lineage>
        <taxon>Eukaryota</taxon>
        <taxon>Sar</taxon>
        <taxon>Alveolata</taxon>
        <taxon>Ciliophora</taxon>
        <taxon>Postciliodesmatophora</taxon>
        <taxon>Heterotrichea</taxon>
        <taxon>Heterotrichida</taxon>
        <taxon>Stentoridae</taxon>
        <taxon>Stentor</taxon>
    </lineage>
</organism>
<feature type="region of interest" description="Disordered" evidence="1">
    <location>
        <begin position="179"/>
        <end position="212"/>
    </location>
</feature>
<dbReference type="InterPro" id="IPR010736">
    <property type="entry name" value="SHIPPO-rpt"/>
</dbReference>
<feature type="region of interest" description="Disordered" evidence="1">
    <location>
        <begin position="95"/>
        <end position="116"/>
    </location>
</feature>
<dbReference type="Pfam" id="PF07004">
    <property type="entry name" value="SHIPPO-rpt"/>
    <property type="match status" value="8"/>
</dbReference>
<evidence type="ECO:0000313" key="3">
    <source>
        <dbReference type="EMBL" id="OMJ83174.1"/>
    </source>
</evidence>
<dbReference type="EMBL" id="MPUH01000313">
    <property type="protein sequence ID" value="OMJ83174.1"/>
    <property type="molecule type" value="Genomic_DNA"/>
</dbReference>
<dbReference type="PANTHER" id="PTHR21580">
    <property type="entry name" value="SHIPPO-1-RELATED"/>
    <property type="match status" value="1"/>
</dbReference>
<evidence type="ECO:0000256" key="1">
    <source>
        <dbReference type="SAM" id="MobiDB-lite"/>
    </source>
</evidence>
<evidence type="ECO:0008006" key="5">
    <source>
        <dbReference type="Google" id="ProtNLM"/>
    </source>
</evidence>
<evidence type="ECO:0000313" key="4">
    <source>
        <dbReference type="Proteomes" id="UP000187209"/>
    </source>
</evidence>
<reference evidence="2 4" key="1">
    <citation type="submission" date="2016-11" db="EMBL/GenBank/DDBJ databases">
        <title>The macronuclear genome of Stentor coeruleus: a giant cell with tiny introns.</title>
        <authorList>
            <person name="Slabodnick M."/>
            <person name="Ruby J.G."/>
            <person name="Reiff S.B."/>
            <person name="Swart E.C."/>
            <person name="Gosai S."/>
            <person name="Prabakaran S."/>
            <person name="Witkowska E."/>
            <person name="Larue G.E."/>
            <person name="Fisher S."/>
            <person name="Freeman R.M."/>
            <person name="Gunawardena J."/>
            <person name="Chu W."/>
            <person name="Stover N.A."/>
            <person name="Gregory B.D."/>
            <person name="Nowacki M."/>
            <person name="Derisi J."/>
            <person name="Roy S.W."/>
            <person name="Marshall W.F."/>
            <person name="Sood P."/>
        </authorList>
    </citation>
    <scope>NUCLEOTIDE SEQUENCE [LARGE SCALE GENOMIC DNA]</scope>
    <source>
        <strain evidence="2">WM001</strain>
    </source>
</reference>
<dbReference type="EMBL" id="MPUH01000427">
    <property type="protein sequence ID" value="OMJ80363.1"/>
    <property type="molecule type" value="Genomic_DNA"/>
</dbReference>
<accession>A0A1R2BU69</accession>
<dbReference type="OrthoDB" id="406368at2759"/>
<evidence type="ECO:0000313" key="2">
    <source>
        <dbReference type="EMBL" id="OMJ80363.1"/>
    </source>
</evidence>
<dbReference type="Proteomes" id="UP000187209">
    <property type="component" value="Unassembled WGS sequence"/>
</dbReference>
<comment type="caution">
    <text evidence="2">The sequence shown here is derived from an EMBL/GenBank/DDBJ whole genome shotgun (WGS) entry which is preliminary data.</text>
</comment>
<name>A0A1R2BU69_9CILI</name>